<evidence type="ECO:0000313" key="1">
    <source>
        <dbReference type="EMBL" id="KAG9465517.1"/>
    </source>
</evidence>
<dbReference type="AlphaFoldDB" id="A0A8J6C7C8"/>
<dbReference type="Proteomes" id="UP000770717">
    <property type="component" value="Unassembled WGS sequence"/>
</dbReference>
<keyword evidence="2" id="KW-1185">Reference proteome</keyword>
<organism evidence="1 2">
    <name type="scientific">Eleutherodactylus coqui</name>
    <name type="common">Puerto Rican coqui</name>
    <dbReference type="NCBI Taxonomy" id="57060"/>
    <lineage>
        <taxon>Eukaryota</taxon>
        <taxon>Metazoa</taxon>
        <taxon>Chordata</taxon>
        <taxon>Craniata</taxon>
        <taxon>Vertebrata</taxon>
        <taxon>Euteleostomi</taxon>
        <taxon>Amphibia</taxon>
        <taxon>Batrachia</taxon>
        <taxon>Anura</taxon>
        <taxon>Neobatrachia</taxon>
        <taxon>Hyloidea</taxon>
        <taxon>Eleutherodactylidae</taxon>
        <taxon>Eleutherodactylinae</taxon>
        <taxon>Eleutherodactylus</taxon>
        <taxon>Eleutherodactylus</taxon>
    </lineage>
</organism>
<protein>
    <submittedName>
        <fullName evidence="1">Uncharacterized protein</fullName>
    </submittedName>
</protein>
<name>A0A8J6C7C8_ELECQ</name>
<reference evidence="1" key="1">
    <citation type="thesis" date="2020" institute="ProQuest LLC" country="789 East Eisenhower Parkway, Ann Arbor, MI, USA">
        <title>Comparative Genomics and Chromosome Evolution.</title>
        <authorList>
            <person name="Mudd A.B."/>
        </authorList>
    </citation>
    <scope>NUCLEOTIDE SEQUENCE</scope>
    <source>
        <strain evidence="1">HN-11 Male</strain>
        <tissue evidence="1">Kidney and liver</tissue>
    </source>
</reference>
<dbReference type="EMBL" id="WNTK01002949">
    <property type="protein sequence ID" value="KAG9465517.1"/>
    <property type="molecule type" value="Genomic_DNA"/>
</dbReference>
<gene>
    <name evidence="1" type="ORF">GDO78_018163</name>
</gene>
<accession>A0A8J6C7C8</accession>
<comment type="caution">
    <text evidence="1">The sequence shown here is derived from an EMBL/GenBank/DDBJ whole genome shotgun (WGS) entry which is preliminary data.</text>
</comment>
<sequence length="94" mass="10534">MSADELKRVAPLHLLGYSAHITWRSDCLLQDINAEEVRLVISSIYNPQVDRGQPSRHLTDPFKTKNWYEIPFKVDAGAKKVGTVSKHDALSSDG</sequence>
<proteinExistence type="predicted"/>
<evidence type="ECO:0000313" key="2">
    <source>
        <dbReference type="Proteomes" id="UP000770717"/>
    </source>
</evidence>